<dbReference type="InterPro" id="IPR005162">
    <property type="entry name" value="Retrotrans_gag_dom"/>
</dbReference>
<feature type="region of interest" description="Disordered" evidence="3">
    <location>
        <begin position="369"/>
        <end position="394"/>
    </location>
</feature>
<keyword evidence="2" id="KW-0863">Zinc-finger</keyword>
<keyword evidence="7" id="KW-1185">Reference proteome</keyword>
<evidence type="ECO:0000256" key="1">
    <source>
        <dbReference type="ARBA" id="ARBA00022801"/>
    </source>
</evidence>
<dbReference type="InterPro" id="IPR001969">
    <property type="entry name" value="Aspartic_peptidase_AS"/>
</dbReference>
<dbReference type="PROSITE" id="PS50158">
    <property type="entry name" value="ZF_CCHC"/>
    <property type="match status" value="1"/>
</dbReference>
<dbReference type="GO" id="GO:0006508">
    <property type="term" value="P:proteolysis"/>
    <property type="evidence" value="ECO:0007669"/>
    <property type="project" value="InterPro"/>
</dbReference>
<feature type="compositionally biased region" description="Polar residues" evidence="3">
    <location>
        <begin position="311"/>
        <end position="321"/>
    </location>
</feature>
<evidence type="ECO:0000256" key="2">
    <source>
        <dbReference type="PROSITE-ProRule" id="PRU00047"/>
    </source>
</evidence>
<evidence type="ECO:0008006" key="8">
    <source>
        <dbReference type="Google" id="ProtNLM"/>
    </source>
</evidence>
<keyword evidence="1" id="KW-0378">Hydrolase</keyword>
<dbReference type="Pfam" id="PF00077">
    <property type="entry name" value="RVP"/>
    <property type="match status" value="1"/>
</dbReference>
<dbReference type="PROSITE" id="PS50175">
    <property type="entry name" value="ASP_PROT_RETROV"/>
    <property type="match status" value="1"/>
</dbReference>
<sequence length="514" mass="58699">MSFDEEPASDEMLRRITLQLADNSSRQDKTLQELMKTIAGQKTKTTMRQPKFKGTEEPFVTDFFNYFDQYAKYYSLTDDDKLLVFPSCLEENALFFFGTLQPGEIDTFKKIKDIFKEKYYPKKLEMLKIAQLHGRKMTKTESLETYSLSIQNEARKLELSDKEAKNIFVQGLQPDLKEYVMLHYPDTYAEARALAENKYAVLQTLKGSKEAELNSLIPRIQTLMEGEEGCSNNKLNELNQLRARVNQLEHSREPRKSSIKCYSCGRHGHIARDCYAKRTSFGRGRDSRAPRPPQRRPDHSNSYRHPPRATFQGNAYGTQPRNSRKESFPPRNQDPRSPSSFPVNQPEYYRYQKGNQSVRFGKPTYAKPGVNVVGPKKKETKAPKPKGTPFLKPEVNPVRPSPLVYIEGQIFNQDCKLLIDTGATVSCIDKSFLAKVCPKNYPKQKPSFNSVQTFSGESSAEVEGELTLPLQFDNVVLTQKFLILPSSFDVILGQDFLTANKAVIYLVEGKLVLN</sequence>
<dbReference type="InterPro" id="IPR021109">
    <property type="entry name" value="Peptidase_aspartic_dom_sf"/>
</dbReference>
<dbReference type="Proteomes" id="UP000594262">
    <property type="component" value="Unplaced"/>
</dbReference>
<keyword evidence="2" id="KW-0479">Metal-binding</keyword>
<proteinExistence type="predicted"/>
<dbReference type="Pfam" id="PF00098">
    <property type="entry name" value="zf-CCHC"/>
    <property type="match status" value="1"/>
</dbReference>
<dbReference type="InterPro" id="IPR001995">
    <property type="entry name" value="Peptidase_A2_cat"/>
</dbReference>
<dbReference type="InterPro" id="IPR036875">
    <property type="entry name" value="Znf_CCHC_sf"/>
</dbReference>
<reference evidence="6" key="1">
    <citation type="submission" date="2021-01" db="UniProtKB">
        <authorList>
            <consortium name="EnsemblMetazoa"/>
        </authorList>
    </citation>
    <scope>IDENTIFICATION</scope>
</reference>
<evidence type="ECO:0000259" key="5">
    <source>
        <dbReference type="PROSITE" id="PS50175"/>
    </source>
</evidence>
<accession>A0A7M5WX58</accession>
<dbReference type="InterPro" id="IPR001878">
    <property type="entry name" value="Znf_CCHC"/>
</dbReference>
<keyword evidence="2" id="KW-0862">Zinc</keyword>
<name>A0A7M5WX58_9CNID</name>
<dbReference type="GO" id="GO:0003676">
    <property type="term" value="F:nucleic acid binding"/>
    <property type="evidence" value="ECO:0007669"/>
    <property type="project" value="InterPro"/>
</dbReference>
<dbReference type="AlphaFoldDB" id="A0A7M5WX58"/>
<dbReference type="GO" id="GO:0008270">
    <property type="term" value="F:zinc ion binding"/>
    <property type="evidence" value="ECO:0007669"/>
    <property type="project" value="UniProtKB-KW"/>
</dbReference>
<protein>
    <recommendedName>
        <fullName evidence="8">CCHC-type domain-containing protein</fullName>
    </recommendedName>
</protein>
<organism evidence="6 7">
    <name type="scientific">Clytia hemisphaerica</name>
    <dbReference type="NCBI Taxonomy" id="252671"/>
    <lineage>
        <taxon>Eukaryota</taxon>
        <taxon>Metazoa</taxon>
        <taxon>Cnidaria</taxon>
        <taxon>Hydrozoa</taxon>
        <taxon>Hydroidolina</taxon>
        <taxon>Leptothecata</taxon>
        <taxon>Obeliida</taxon>
        <taxon>Clytiidae</taxon>
        <taxon>Clytia</taxon>
    </lineage>
</organism>
<dbReference type="InterPro" id="IPR018061">
    <property type="entry name" value="Retropepsins"/>
</dbReference>
<dbReference type="GO" id="GO:0004190">
    <property type="term" value="F:aspartic-type endopeptidase activity"/>
    <property type="evidence" value="ECO:0007669"/>
    <property type="project" value="InterPro"/>
</dbReference>
<dbReference type="EnsemblMetazoa" id="CLYHEMT014168.1">
    <property type="protein sequence ID" value="CLYHEMP014168.1"/>
    <property type="gene ID" value="CLYHEMG014168"/>
</dbReference>
<evidence type="ECO:0000313" key="6">
    <source>
        <dbReference type="EnsemblMetazoa" id="CLYHEMP014168.1"/>
    </source>
</evidence>
<dbReference type="Pfam" id="PF03732">
    <property type="entry name" value="Retrotrans_gag"/>
    <property type="match status" value="1"/>
</dbReference>
<dbReference type="PANTHER" id="PTHR33223:SF6">
    <property type="entry name" value="CCHC-TYPE DOMAIN-CONTAINING PROTEIN"/>
    <property type="match status" value="1"/>
</dbReference>
<feature type="compositionally biased region" description="Basic and acidic residues" evidence="3">
    <location>
        <begin position="283"/>
        <end position="301"/>
    </location>
</feature>
<feature type="domain" description="CCHC-type" evidence="4">
    <location>
        <begin position="260"/>
        <end position="274"/>
    </location>
</feature>
<dbReference type="CDD" id="cd00303">
    <property type="entry name" value="retropepsin_like"/>
    <property type="match status" value="1"/>
</dbReference>
<evidence type="ECO:0000313" key="7">
    <source>
        <dbReference type="Proteomes" id="UP000594262"/>
    </source>
</evidence>
<dbReference type="PANTHER" id="PTHR33223">
    <property type="entry name" value="CCHC-TYPE DOMAIN-CONTAINING PROTEIN"/>
    <property type="match status" value="1"/>
</dbReference>
<feature type="region of interest" description="Disordered" evidence="3">
    <location>
        <begin position="281"/>
        <end position="346"/>
    </location>
</feature>
<evidence type="ECO:0000256" key="3">
    <source>
        <dbReference type="SAM" id="MobiDB-lite"/>
    </source>
</evidence>
<dbReference type="OrthoDB" id="5985271at2759"/>
<dbReference type="SUPFAM" id="SSF50630">
    <property type="entry name" value="Acid proteases"/>
    <property type="match status" value="1"/>
</dbReference>
<dbReference type="Gene3D" id="4.10.60.10">
    <property type="entry name" value="Zinc finger, CCHC-type"/>
    <property type="match status" value="1"/>
</dbReference>
<dbReference type="PROSITE" id="PS00141">
    <property type="entry name" value="ASP_PROTEASE"/>
    <property type="match status" value="1"/>
</dbReference>
<feature type="domain" description="Peptidase A2" evidence="5">
    <location>
        <begin position="415"/>
        <end position="496"/>
    </location>
</feature>
<dbReference type="SUPFAM" id="SSF57756">
    <property type="entry name" value="Retrovirus zinc finger-like domains"/>
    <property type="match status" value="1"/>
</dbReference>
<dbReference type="SMART" id="SM00343">
    <property type="entry name" value="ZnF_C2HC"/>
    <property type="match status" value="1"/>
</dbReference>
<evidence type="ECO:0000259" key="4">
    <source>
        <dbReference type="PROSITE" id="PS50158"/>
    </source>
</evidence>
<dbReference type="Gene3D" id="2.40.70.10">
    <property type="entry name" value="Acid Proteases"/>
    <property type="match status" value="1"/>
</dbReference>